<proteinExistence type="predicted"/>
<keyword evidence="4" id="KW-1185">Reference proteome</keyword>
<feature type="compositionally biased region" description="Low complexity" evidence="1">
    <location>
        <begin position="234"/>
        <end position="247"/>
    </location>
</feature>
<feature type="region of interest" description="Disordered" evidence="1">
    <location>
        <begin position="197"/>
        <end position="282"/>
    </location>
</feature>
<dbReference type="Pfam" id="PF02492">
    <property type="entry name" value="cobW"/>
    <property type="match status" value="1"/>
</dbReference>
<evidence type="ECO:0000259" key="2">
    <source>
        <dbReference type="Pfam" id="PF02492"/>
    </source>
</evidence>
<dbReference type="EMBL" id="JBHSBV010000005">
    <property type="protein sequence ID" value="MFC4202156.1"/>
    <property type="molecule type" value="Genomic_DNA"/>
</dbReference>
<evidence type="ECO:0000313" key="4">
    <source>
        <dbReference type="Proteomes" id="UP001595848"/>
    </source>
</evidence>
<sequence length="408" mass="43184">MDNRIPVVVVSGLPGSGKTWLIERLLRDEPRGSIAVLARAQGTAPAGALYRLGGSSDAAPEGACPCCSLNGELAGALRDLFMAALQRRIAVPRQVLIETEGRGDPAAILYSLQHDPFLRERYFYRGCITTVAAQSRLDGVGLRQAVLADALVLGPAPATGIDPRGALRSLLEEINPLAACFDADELPDLAHMLARGTALDPPPLKEPLLDERPLDEPLQDEPLQDEPPPDELPLDGSSLTESSLTEPSLDEPPSDASSLDRPPLDKALLDESPVDEPARAARPVGSLWSGAHAGRLRPQSGVAVLRLAGRCALARPDLVRAMDALLGAYGDDILRIAGVLRLHGEAGAWELRGVHRQLYWQAVASASPGESSLLIVVLEAGAASGFLRRAEALLSGLRAMAPAPRRVA</sequence>
<dbReference type="PANTHER" id="PTHR13748">
    <property type="entry name" value="COBW-RELATED"/>
    <property type="match status" value="1"/>
</dbReference>
<organism evidence="3 4">
    <name type="scientific">Candidimonas humi</name>
    <dbReference type="NCBI Taxonomy" id="683355"/>
    <lineage>
        <taxon>Bacteria</taxon>
        <taxon>Pseudomonadati</taxon>
        <taxon>Pseudomonadota</taxon>
        <taxon>Betaproteobacteria</taxon>
        <taxon>Burkholderiales</taxon>
        <taxon>Alcaligenaceae</taxon>
        <taxon>Candidimonas</taxon>
    </lineage>
</organism>
<dbReference type="Proteomes" id="UP001595848">
    <property type="component" value="Unassembled WGS sequence"/>
</dbReference>
<reference evidence="4" key="1">
    <citation type="journal article" date="2019" name="Int. J. Syst. Evol. Microbiol.">
        <title>The Global Catalogue of Microorganisms (GCM) 10K type strain sequencing project: providing services to taxonomists for standard genome sequencing and annotation.</title>
        <authorList>
            <consortium name="The Broad Institute Genomics Platform"/>
            <consortium name="The Broad Institute Genome Sequencing Center for Infectious Disease"/>
            <person name="Wu L."/>
            <person name="Ma J."/>
        </authorList>
    </citation>
    <scope>NUCLEOTIDE SEQUENCE [LARGE SCALE GENOMIC DNA]</scope>
    <source>
        <strain evidence="4">LMG 24813</strain>
    </source>
</reference>
<dbReference type="InterPro" id="IPR003495">
    <property type="entry name" value="CobW/HypB/UreG_nucleotide-bd"/>
</dbReference>
<accession>A0ABV8P206</accession>
<gene>
    <name evidence="3" type="ORF">ACFOY1_14450</name>
</gene>
<name>A0ABV8P206_9BURK</name>
<dbReference type="RefSeq" id="WP_217965664.1">
    <property type="nucleotide sequence ID" value="NZ_JAHTBN010000008.1"/>
</dbReference>
<feature type="compositionally biased region" description="Acidic residues" evidence="1">
    <location>
        <begin position="217"/>
        <end position="233"/>
    </location>
</feature>
<evidence type="ECO:0000256" key="1">
    <source>
        <dbReference type="SAM" id="MobiDB-lite"/>
    </source>
</evidence>
<evidence type="ECO:0000313" key="3">
    <source>
        <dbReference type="EMBL" id="MFC4202156.1"/>
    </source>
</evidence>
<feature type="domain" description="CobW/HypB/UreG nucleotide-binding" evidence="2">
    <location>
        <begin position="6"/>
        <end position="135"/>
    </location>
</feature>
<comment type="caution">
    <text evidence="3">The sequence shown here is derived from an EMBL/GenBank/DDBJ whole genome shotgun (WGS) entry which is preliminary data.</text>
</comment>
<dbReference type="PANTHER" id="PTHR13748:SF62">
    <property type="entry name" value="COBW DOMAIN-CONTAINING PROTEIN"/>
    <property type="match status" value="1"/>
</dbReference>
<protein>
    <submittedName>
        <fullName evidence="3">GTP-binding protein</fullName>
    </submittedName>
</protein>
<dbReference type="InterPro" id="IPR051316">
    <property type="entry name" value="Zinc-reg_GTPase_activator"/>
</dbReference>